<evidence type="ECO:0000256" key="15">
    <source>
        <dbReference type="PROSITE-ProRule" id="PRU10141"/>
    </source>
</evidence>
<dbReference type="InterPro" id="IPR001245">
    <property type="entry name" value="Ser-Thr/Tyr_kinase_cat_dom"/>
</dbReference>
<evidence type="ECO:0000256" key="9">
    <source>
        <dbReference type="ARBA" id="ARBA00022999"/>
    </source>
</evidence>
<dbReference type="PROSITE" id="PS00107">
    <property type="entry name" value="PROTEIN_KINASE_ATP"/>
    <property type="match status" value="1"/>
</dbReference>
<evidence type="ECO:0000256" key="2">
    <source>
        <dbReference type="ARBA" id="ARBA00022443"/>
    </source>
</evidence>
<keyword evidence="11" id="KW-0449">Lipoprotein</keyword>
<dbReference type="FunFam" id="2.30.30.40:FF:000145">
    <property type="entry name" value="Tyrosine-protein kinase"/>
    <property type="match status" value="1"/>
</dbReference>
<evidence type="ECO:0000256" key="7">
    <source>
        <dbReference type="ARBA" id="ARBA00022777"/>
    </source>
</evidence>
<dbReference type="Pfam" id="PF07714">
    <property type="entry name" value="PK_Tyr_Ser-Thr"/>
    <property type="match status" value="2"/>
</dbReference>
<evidence type="ECO:0000313" key="21">
    <source>
        <dbReference type="EMBL" id="KAJ4943561.1"/>
    </source>
</evidence>
<evidence type="ECO:0000256" key="16">
    <source>
        <dbReference type="RuleBase" id="RU362096"/>
    </source>
</evidence>
<sequence length="803" mass="90352">MMESQHESLVWFKESQVGAVIRNGVVPEWFHGIISRNMSEELLMSRRRGYFLIRVSESRIGYTLSYRAEDRCRHFMIDALEDGQYIIVGEDLRHRGLQELIDFHRRTPIMPFSEVLTIACGQRSNHKSDYAELLFSPKPVNTHISWVENNSKHPSSTLPTSEEEIPPALPHRDTMRNSAVLSPNRLYPNLPEDHSFITPPLPASPVTRKRSVNPPSHQRPEVPARSPFPPARQNQACITTVSAPETPLAPTATPPHMSATMQCAKIQEAKLSVVSNLKNLKKKFQKIGRPLPENPVEERSGVTENEYQEITGKHAVIESRYSLAYDDDGLPYEYLPPPPFAPGYYKPPPPSAPLENIGFCRSVSPAATELQMSWAAGTQCVAKGDHRKPKPEELCYHKGDILTIIHTSTKKGFYRVRHNSSREEGLINSTNVREREALRVDPGLSFMPWFHGKISGPEAVCKLQPAEDGLFLVRESIRHPGDYVLCVSVSRDVVHYRVIYQDNKLTIDNTQFFYNLIDMIEFYSRNKGSIATTLLKPKQKHGTKSAELELSKSGWLLDITKLKLGENIGEGEFGAVYEGEYLGQQVAVKTIKCDVTAQAFLQETTVMTKLQHKNLVRLLGVMLHKGLHIVTELMTKGNLVNFLRTRGRSVVNSAQLLHFALDVCEGMEYLESKKLIHRDLAARNVLVSDDSVAKVSDFGLTKVVSKAKSDNAKLPVKWTAPEALKKEKFSTKSDSLKEVKEMVEGGYRMEAPEDCPPALYSLMRLCWEQEPRRRPAFNKLREKLEREAGKHSGGEGGTSASGS</sequence>
<dbReference type="InterPro" id="IPR036860">
    <property type="entry name" value="SH2_dom_sf"/>
</dbReference>
<dbReference type="InterPro" id="IPR000719">
    <property type="entry name" value="Prot_kinase_dom"/>
</dbReference>
<accession>A0AAD6BF44</accession>
<feature type="domain" description="SH2" evidence="18">
    <location>
        <begin position="29"/>
        <end position="120"/>
    </location>
</feature>
<evidence type="ECO:0000256" key="12">
    <source>
        <dbReference type="ARBA" id="ARBA00051245"/>
    </source>
</evidence>
<comment type="catalytic activity">
    <reaction evidence="12 16">
        <text>L-tyrosyl-[protein] + ATP = O-phospho-L-tyrosyl-[protein] + ADP + H(+)</text>
        <dbReference type="Rhea" id="RHEA:10596"/>
        <dbReference type="Rhea" id="RHEA-COMP:10136"/>
        <dbReference type="Rhea" id="RHEA-COMP:20101"/>
        <dbReference type="ChEBI" id="CHEBI:15378"/>
        <dbReference type="ChEBI" id="CHEBI:30616"/>
        <dbReference type="ChEBI" id="CHEBI:46858"/>
        <dbReference type="ChEBI" id="CHEBI:61978"/>
        <dbReference type="ChEBI" id="CHEBI:456216"/>
        <dbReference type="EC" id="2.7.10.2"/>
    </reaction>
</comment>
<dbReference type="PROSITE" id="PS50011">
    <property type="entry name" value="PROTEIN_KINASE_DOM"/>
    <property type="match status" value="1"/>
</dbReference>
<feature type="binding site" evidence="15">
    <location>
        <position position="589"/>
    </location>
    <ligand>
        <name>ATP</name>
        <dbReference type="ChEBI" id="CHEBI:30616"/>
    </ligand>
</feature>
<dbReference type="GO" id="GO:0005737">
    <property type="term" value="C:cytoplasm"/>
    <property type="evidence" value="ECO:0007669"/>
    <property type="project" value="UniProtKB-SubCell"/>
</dbReference>
<dbReference type="GO" id="GO:0005524">
    <property type="term" value="F:ATP binding"/>
    <property type="evidence" value="ECO:0007669"/>
    <property type="project" value="UniProtKB-UniRule"/>
</dbReference>
<dbReference type="Gene3D" id="3.30.505.10">
    <property type="entry name" value="SH2 domain"/>
    <property type="match status" value="2"/>
</dbReference>
<dbReference type="SMART" id="SM00219">
    <property type="entry name" value="TyrKc"/>
    <property type="match status" value="1"/>
</dbReference>
<feature type="region of interest" description="Disordered" evidence="17">
    <location>
        <begin position="193"/>
        <end position="233"/>
    </location>
</feature>
<evidence type="ECO:0000313" key="22">
    <source>
        <dbReference type="Proteomes" id="UP001219934"/>
    </source>
</evidence>
<name>A0AAD6BF44_9TELE</name>
<feature type="region of interest" description="Disordered" evidence="17">
    <location>
        <begin position="778"/>
        <end position="803"/>
    </location>
</feature>
<protein>
    <recommendedName>
        <fullName evidence="16">Tyrosine-protein kinase</fullName>
        <ecNumber evidence="16">2.7.10.2</ecNumber>
    </recommendedName>
</protein>
<dbReference type="FunFam" id="3.30.505.10:FF:000023">
    <property type="entry name" value="Tyrosine-protein kinase"/>
    <property type="match status" value="1"/>
</dbReference>
<dbReference type="InterPro" id="IPR020635">
    <property type="entry name" value="Tyr_kinase_cat_dom"/>
</dbReference>
<dbReference type="PRINTS" id="PR00401">
    <property type="entry name" value="SH2DOMAIN"/>
</dbReference>
<evidence type="ECO:0000256" key="13">
    <source>
        <dbReference type="PROSITE-ProRule" id="PRU00191"/>
    </source>
</evidence>
<dbReference type="InterPro" id="IPR036028">
    <property type="entry name" value="SH3-like_dom_sf"/>
</dbReference>
<organism evidence="21 22">
    <name type="scientific">Pogonophryne albipinna</name>
    <dbReference type="NCBI Taxonomy" id="1090488"/>
    <lineage>
        <taxon>Eukaryota</taxon>
        <taxon>Metazoa</taxon>
        <taxon>Chordata</taxon>
        <taxon>Craniata</taxon>
        <taxon>Vertebrata</taxon>
        <taxon>Euteleostomi</taxon>
        <taxon>Actinopterygii</taxon>
        <taxon>Neopterygii</taxon>
        <taxon>Teleostei</taxon>
        <taxon>Neoteleostei</taxon>
        <taxon>Acanthomorphata</taxon>
        <taxon>Eupercaria</taxon>
        <taxon>Perciformes</taxon>
        <taxon>Notothenioidei</taxon>
        <taxon>Pogonophryne</taxon>
    </lineage>
</organism>
<evidence type="ECO:0000256" key="11">
    <source>
        <dbReference type="ARBA" id="ARBA00023288"/>
    </source>
</evidence>
<dbReference type="PROSITE" id="PS50002">
    <property type="entry name" value="SH3"/>
    <property type="match status" value="1"/>
</dbReference>
<dbReference type="PROSITE" id="PS00109">
    <property type="entry name" value="PROTEIN_KINASE_TYR"/>
    <property type="match status" value="1"/>
</dbReference>
<dbReference type="InterPro" id="IPR050198">
    <property type="entry name" value="Non-receptor_tyrosine_kinases"/>
</dbReference>
<keyword evidence="6 15" id="KW-0547">Nucleotide-binding</keyword>
<dbReference type="SUPFAM" id="SSF55550">
    <property type="entry name" value="SH2 domain"/>
    <property type="match status" value="2"/>
</dbReference>
<keyword evidence="22" id="KW-1185">Reference proteome</keyword>
<dbReference type="PRINTS" id="PR00109">
    <property type="entry name" value="TYRKINASE"/>
</dbReference>
<dbReference type="SMART" id="SM00252">
    <property type="entry name" value="SH2"/>
    <property type="match status" value="2"/>
</dbReference>
<feature type="region of interest" description="Disordered" evidence="17">
    <location>
        <begin position="151"/>
        <end position="173"/>
    </location>
</feature>
<feature type="compositionally biased region" description="Gly residues" evidence="17">
    <location>
        <begin position="794"/>
        <end position="803"/>
    </location>
</feature>
<dbReference type="InterPro" id="IPR000980">
    <property type="entry name" value="SH2"/>
</dbReference>
<keyword evidence="3" id="KW-0963">Cytoplasm</keyword>
<dbReference type="SUPFAM" id="SSF50044">
    <property type="entry name" value="SH3-domain"/>
    <property type="match status" value="1"/>
</dbReference>
<gene>
    <name evidence="21" type="ORF">JOQ06_006061</name>
</gene>
<keyword evidence="4 16" id="KW-0808">Transferase</keyword>
<dbReference type="Proteomes" id="UP001219934">
    <property type="component" value="Unassembled WGS sequence"/>
</dbReference>
<feature type="compositionally biased region" description="Polar residues" evidence="17">
    <location>
        <begin position="151"/>
        <end position="160"/>
    </location>
</feature>
<evidence type="ECO:0000256" key="8">
    <source>
        <dbReference type="ARBA" id="ARBA00022840"/>
    </source>
</evidence>
<evidence type="ECO:0000256" key="6">
    <source>
        <dbReference type="ARBA" id="ARBA00022741"/>
    </source>
</evidence>
<evidence type="ECO:0000256" key="17">
    <source>
        <dbReference type="SAM" id="MobiDB-lite"/>
    </source>
</evidence>
<dbReference type="FunFam" id="3.30.200.20:FF:000053">
    <property type="entry name" value="Tyrosine-protein kinase"/>
    <property type="match status" value="1"/>
</dbReference>
<dbReference type="SUPFAM" id="SSF56112">
    <property type="entry name" value="Protein kinase-like (PK-like)"/>
    <property type="match status" value="1"/>
</dbReference>
<dbReference type="InterPro" id="IPR008266">
    <property type="entry name" value="Tyr_kinase_AS"/>
</dbReference>
<comment type="similarity">
    <text evidence="16">Belongs to the protein kinase superfamily. Tyr protein kinase family.</text>
</comment>
<keyword evidence="2 14" id="KW-0728">SH3 domain</keyword>
<evidence type="ECO:0000259" key="18">
    <source>
        <dbReference type="PROSITE" id="PS50001"/>
    </source>
</evidence>
<evidence type="ECO:0000256" key="4">
    <source>
        <dbReference type="ARBA" id="ARBA00022679"/>
    </source>
</evidence>
<dbReference type="Gene3D" id="2.30.30.40">
    <property type="entry name" value="SH3 Domains"/>
    <property type="match status" value="1"/>
</dbReference>
<evidence type="ECO:0000256" key="5">
    <source>
        <dbReference type="ARBA" id="ARBA00022707"/>
    </source>
</evidence>
<keyword evidence="5" id="KW-0519">Myristate</keyword>
<proteinExistence type="inferred from homology"/>
<dbReference type="PANTHER" id="PTHR24418">
    <property type="entry name" value="TYROSINE-PROTEIN KINASE"/>
    <property type="match status" value="1"/>
</dbReference>
<dbReference type="GO" id="GO:0004715">
    <property type="term" value="F:non-membrane spanning protein tyrosine kinase activity"/>
    <property type="evidence" value="ECO:0007669"/>
    <property type="project" value="UniProtKB-EC"/>
</dbReference>
<evidence type="ECO:0000259" key="20">
    <source>
        <dbReference type="PROSITE" id="PS50011"/>
    </source>
</evidence>
<feature type="compositionally biased region" description="Basic and acidic residues" evidence="17">
    <location>
        <begin position="778"/>
        <end position="793"/>
    </location>
</feature>
<dbReference type="PROSITE" id="PS50001">
    <property type="entry name" value="SH2"/>
    <property type="match status" value="2"/>
</dbReference>
<keyword evidence="10 16" id="KW-0829">Tyrosine-protein kinase</keyword>
<feature type="domain" description="SH2" evidence="18">
    <location>
        <begin position="449"/>
        <end position="538"/>
    </location>
</feature>
<feature type="domain" description="SH3" evidence="19">
    <location>
        <begin position="375"/>
        <end position="437"/>
    </location>
</feature>
<dbReference type="InterPro" id="IPR001452">
    <property type="entry name" value="SH3_domain"/>
</dbReference>
<keyword evidence="9 13" id="KW-0727">SH2 domain</keyword>
<evidence type="ECO:0000259" key="19">
    <source>
        <dbReference type="PROSITE" id="PS50002"/>
    </source>
</evidence>
<keyword evidence="7 16" id="KW-0418">Kinase</keyword>
<evidence type="ECO:0000256" key="14">
    <source>
        <dbReference type="PROSITE-ProRule" id="PRU00192"/>
    </source>
</evidence>
<dbReference type="Gene3D" id="3.30.200.20">
    <property type="entry name" value="Phosphorylase Kinase, domain 1"/>
    <property type="match status" value="1"/>
</dbReference>
<dbReference type="EC" id="2.7.10.2" evidence="16"/>
<dbReference type="Gene3D" id="1.10.510.10">
    <property type="entry name" value="Transferase(Phosphotransferase) domain 1"/>
    <property type="match status" value="2"/>
</dbReference>
<keyword evidence="8 15" id="KW-0067">ATP-binding</keyword>
<evidence type="ECO:0000256" key="10">
    <source>
        <dbReference type="ARBA" id="ARBA00023137"/>
    </source>
</evidence>
<reference evidence="21" key="1">
    <citation type="submission" date="2022-11" db="EMBL/GenBank/DDBJ databases">
        <title>Chromosome-level genome of Pogonophryne albipinna.</title>
        <authorList>
            <person name="Jo E."/>
        </authorList>
    </citation>
    <scope>NUCLEOTIDE SEQUENCE</scope>
    <source>
        <strain evidence="21">SGF0006</strain>
        <tissue evidence="21">Muscle</tissue>
    </source>
</reference>
<comment type="caution">
    <text evidence="21">The sequence shown here is derived from an EMBL/GenBank/DDBJ whole genome shotgun (WGS) entry which is preliminary data.</text>
</comment>
<feature type="domain" description="Protein kinase" evidence="20">
    <location>
        <begin position="562"/>
        <end position="803"/>
    </location>
</feature>
<dbReference type="EMBL" id="JAPTMU010000005">
    <property type="protein sequence ID" value="KAJ4943561.1"/>
    <property type="molecule type" value="Genomic_DNA"/>
</dbReference>
<evidence type="ECO:0000256" key="1">
    <source>
        <dbReference type="ARBA" id="ARBA00004496"/>
    </source>
</evidence>
<dbReference type="Pfam" id="PF00017">
    <property type="entry name" value="SH2"/>
    <property type="match status" value="2"/>
</dbReference>
<dbReference type="SMART" id="SM00326">
    <property type="entry name" value="SH3"/>
    <property type="match status" value="1"/>
</dbReference>
<evidence type="ECO:0000256" key="3">
    <source>
        <dbReference type="ARBA" id="ARBA00022490"/>
    </source>
</evidence>
<comment type="subcellular location">
    <subcellularLocation>
        <location evidence="1">Cytoplasm</location>
    </subcellularLocation>
</comment>
<dbReference type="InterPro" id="IPR011009">
    <property type="entry name" value="Kinase-like_dom_sf"/>
</dbReference>
<dbReference type="InterPro" id="IPR017441">
    <property type="entry name" value="Protein_kinase_ATP_BS"/>
</dbReference>
<dbReference type="AlphaFoldDB" id="A0AAD6BF44"/>